<dbReference type="OrthoDB" id="185373at2759"/>
<evidence type="ECO:0000256" key="2">
    <source>
        <dbReference type="SAM" id="MobiDB-lite"/>
    </source>
</evidence>
<keyword evidence="4" id="KW-1185">Reference proteome</keyword>
<sequence>MAATTGYPQAVQGFQQQFLAPRTNRAVPVASPSILPATNTALFSILSSDNSNDENTPRPATATSPLEESFSLRDWTLKAEQQSQQEEQETVDHNRNSNRRIHKGNNNNNNNNSGEEKWYEQAEYQNKRQQRRRWLEKTTDSLIQSEPGTLVKGKWHELTSMLYAWSSFTKTDADAPLRMEAILKRLHQERRAGNREAKADIEMYNRLLDAWACAALFKTQPSAKVASQRAREILVLLQETYEQQQFAQEQDDSSIIMEPSLMPNEESFNLVLHVVCRVEGPTIARRLLAFMEYLHRSGKNPLAKPKRTDYVSVLTAYTHPKFRVGNAGALVEGFLRHMNITGGVAPDTFCYNLAIKAWSQSKKGREAAEHADRILEEMQAPKDIVTYASVISAWSTSGMRAHAVQRAEEVLRQIENEPHLEPNTIVLNAVMSTWVKSRSPGASNRTGELLKHMEESSLPSIQPDLITYNTHLHALSLQAKKPGMAQRADALLQKMENRYARGEVDFAPNLFSYNLVIEAWSKAPNAAMKAAHVLRKLAKAKGVEPDTFSFNQVLAALSRSSMTGQAKMAEELLDYMVKAHREGVHPYAKPDHKGYTHVIQAHARSGVPGAAVKAERLLQHMKDRYFLHKEGNIKPNRHVYNAVIHCWAKSGEGTLGARKAEALLKEMQTLREQYNDESMAPNLVTFNCVLNAWALSGTRCCGHKAESYLNQMWELYNAGDNNLVKPNDKSYNTVINAISKSKNEAKAQRALRILRRMDKLYQAGVNKEARPNEVTYTAVLNSCAFPAVLDEKTRRKALDTAIFTLEELKASRYGHPNQITYGTFFKACANLLPDDDNLRRAIIQEAFLQCCKDGQVGDRVLASFRDASPADLYDELVVSAVQSSPPRQSSRRVSVRDLPKEWSRNSLRPRSAPNKRRSVPQRNRYRP</sequence>
<dbReference type="Proteomes" id="UP001153069">
    <property type="component" value="Unassembled WGS sequence"/>
</dbReference>
<proteinExistence type="predicted"/>
<comment type="caution">
    <text evidence="3">The sequence shown here is derived from an EMBL/GenBank/DDBJ whole genome shotgun (WGS) entry which is preliminary data.</text>
</comment>
<keyword evidence="1" id="KW-0677">Repeat</keyword>
<reference evidence="3" key="1">
    <citation type="submission" date="2020-06" db="EMBL/GenBank/DDBJ databases">
        <authorList>
            <consortium name="Plant Systems Biology data submission"/>
        </authorList>
    </citation>
    <scope>NUCLEOTIDE SEQUENCE</scope>
    <source>
        <strain evidence="3">D6</strain>
    </source>
</reference>
<evidence type="ECO:0000313" key="3">
    <source>
        <dbReference type="EMBL" id="CAB9509277.1"/>
    </source>
</evidence>
<evidence type="ECO:0000256" key="1">
    <source>
        <dbReference type="ARBA" id="ARBA00022737"/>
    </source>
</evidence>
<feature type="region of interest" description="Disordered" evidence="2">
    <location>
        <begin position="48"/>
        <end position="116"/>
    </location>
</feature>
<dbReference type="EMBL" id="CAICTM010000381">
    <property type="protein sequence ID" value="CAB9509277.1"/>
    <property type="molecule type" value="Genomic_DNA"/>
</dbReference>
<organism evidence="3 4">
    <name type="scientific">Seminavis robusta</name>
    <dbReference type="NCBI Taxonomy" id="568900"/>
    <lineage>
        <taxon>Eukaryota</taxon>
        <taxon>Sar</taxon>
        <taxon>Stramenopiles</taxon>
        <taxon>Ochrophyta</taxon>
        <taxon>Bacillariophyta</taxon>
        <taxon>Bacillariophyceae</taxon>
        <taxon>Bacillariophycidae</taxon>
        <taxon>Naviculales</taxon>
        <taxon>Naviculaceae</taxon>
        <taxon>Seminavis</taxon>
    </lineage>
</organism>
<feature type="compositionally biased region" description="Low complexity" evidence="2">
    <location>
        <begin position="883"/>
        <end position="892"/>
    </location>
</feature>
<feature type="region of interest" description="Disordered" evidence="2">
    <location>
        <begin position="883"/>
        <end position="927"/>
    </location>
</feature>
<feature type="compositionally biased region" description="Basic residues" evidence="2">
    <location>
        <begin position="913"/>
        <end position="927"/>
    </location>
</feature>
<dbReference type="PANTHER" id="PTHR47942:SF63">
    <property type="entry name" value="PENTATRICOPEPTIDE REPEAT-CONTAINING PROTEIN"/>
    <property type="match status" value="1"/>
</dbReference>
<evidence type="ECO:0000313" key="4">
    <source>
        <dbReference type="Proteomes" id="UP001153069"/>
    </source>
</evidence>
<name>A0A9N8HDZ4_9STRA</name>
<feature type="compositionally biased region" description="Basic and acidic residues" evidence="2">
    <location>
        <begin position="894"/>
        <end position="903"/>
    </location>
</feature>
<protein>
    <submittedName>
        <fullName evidence="3">Pentatricopeptide repeat-containing protein</fullName>
    </submittedName>
</protein>
<dbReference type="PANTHER" id="PTHR47942">
    <property type="entry name" value="TETRATRICOPEPTIDE REPEAT (TPR)-LIKE SUPERFAMILY PROTEIN-RELATED"/>
    <property type="match status" value="1"/>
</dbReference>
<gene>
    <name evidence="3" type="ORF">SEMRO_382_G131160.1</name>
</gene>
<dbReference type="InterPro" id="IPR051222">
    <property type="entry name" value="PPR/CCM1_RNA-binding"/>
</dbReference>
<dbReference type="InterPro" id="IPR011990">
    <property type="entry name" value="TPR-like_helical_dom_sf"/>
</dbReference>
<dbReference type="Gene3D" id="1.25.40.10">
    <property type="entry name" value="Tetratricopeptide repeat domain"/>
    <property type="match status" value="4"/>
</dbReference>
<accession>A0A9N8HDZ4</accession>
<dbReference type="AlphaFoldDB" id="A0A9N8HDZ4"/>